<feature type="transmembrane region" description="Helical" evidence="1">
    <location>
        <begin position="122"/>
        <end position="140"/>
    </location>
</feature>
<dbReference type="OrthoDB" id="4880299at2759"/>
<evidence type="ECO:0000259" key="2">
    <source>
        <dbReference type="Pfam" id="PF04982"/>
    </source>
</evidence>
<feature type="domain" description="HPP transmembrane region" evidence="2">
    <location>
        <begin position="27"/>
        <end position="194"/>
    </location>
</feature>
<name>A0A166ULV0_9HYPO</name>
<protein>
    <submittedName>
        <fullName evidence="3">HPP family protein</fullName>
    </submittedName>
</protein>
<keyword evidence="4" id="KW-1185">Reference proteome</keyword>
<accession>A0A166ULV0</accession>
<comment type="caution">
    <text evidence="3">The sequence shown here is derived from an EMBL/GenBank/DDBJ whole genome shotgun (WGS) entry which is preliminary data.</text>
</comment>
<evidence type="ECO:0000313" key="4">
    <source>
        <dbReference type="Proteomes" id="UP000078544"/>
    </source>
</evidence>
<feature type="transmembrane region" description="Helical" evidence="1">
    <location>
        <begin position="91"/>
        <end position="110"/>
    </location>
</feature>
<keyword evidence="1" id="KW-1133">Transmembrane helix</keyword>
<feature type="transmembrane region" description="Helical" evidence="1">
    <location>
        <begin position="168"/>
        <end position="190"/>
    </location>
</feature>
<reference evidence="3 4" key="1">
    <citation type="journal article" date="2016" name="Genome Biol. Evol.">
        <title>Divergent and convergent evolution of fungal pathogenicity.</title>
        <authorList>
            <person name="Shang Y."/>
            <person name="Xiao G."/>
            <person name="Zheng P."/>
            <person name="Cen K."/>
            <person name="Zhan S."/>
            <person name="Wang C."/>
        </authorList>
    </citation>
    <scope>NUCLEOTIDE SEQUENCE [LARGE SCALE GENOMIC DNA]</scope>
    <source>
        <strain evidence="3 4">RCEF 2490</strain>
    </source>
</reference>
<evidence type="ECO:0000313" key="3">
    <source>
        <dbReference type="EMBL" id="OAA32699.1"/>
    </source>
</evidence>
<dbReference type="Pfam" id="PF04982">
    <property type="entry name" value="TM_HPP"/>
    <property type="match status" value="1"/>
</dbReference>
<dbReference type="InterPro" id="IPR058581">
    <property type="entry name" value="TM_HPP"/>
</dbReference>
<proteinExistence type="predicted"/>
<keyword evidence="1" id="KW-0812">Transmembrane</keyword>
<dbReference type="STRING" id="1081109.A0A166ULV0"/>
<organism evidence="3 4">
    <name type="scientific">Moelleriella libera RCEF 2490</name>
    <dbReference type="NCBI Taxonomy" id="1081109"/>
    <lineage>
        <taxon>Eukaryota</taxon>
        <taxon>Fungi</taxon>
        <taxon>Dikarya</taxon>
        <taxon>Ascomycota</taxon>
        <taxon>Pezizomycotina</taxon>
        <taxon>Sordariomycetes</taxon>
        <taxon>Hypocreomycetidae</taxon>
        <taxon>Hypocreales</taxon>
        <taxon>Clavicipitaceae</taxon>
        <taxon>Moelleriella</taxon>
    </lineage>
</organism>
<gene>
    <name evidence="3" type="ORF">AAL_00164</name>
</gene>
<feature type="transmembrane region" description="Helical" evidence="1">
    <location>
        <begin position="61"/>
        <end position="79"/>
    </location>
</feature>
<dbReference type="Proteomes" id="UP000078544">
    <property type="component" value="Unassembled WGS sequence"/>
</dbReference>
<dbReference type="PANTHER" id="PTHR33741:SF5">
    <property type="entry name" value="TRANSMEMBRANE PROTEIN DDB_G0269096-RELATED"/>
    <property type="match status" value="1"/>
</dbReference>
<keyword evidence="1" id="KW-0472">Membrane</keyword>
<evidence type="ECO:0000256" key="1">
    <source>
        <dbReference type="SAM" id="Phobius"/>
    </source>
</evidence>
<dbReference type="PANTHER" id="PTHR33741">
    <property type="entry name" value="TRANSMEMBRANE PROTEIN DDB_G0269096-RELATED"/>
    <property type="match status" value="1"/>
</dbReference>
<sequence length="230" mass="24798">MQAPRTLADAHQRFWARHLPLITQPQPLWIRLVLTFVGAFGGLAILQAVFGHASYFLLRGYPQIIASYGASAVLCFGIPESPLAQPRAVLGGHFVSGLTGIIVALIFNIHLPVDHHDAAPRLSWLAASLASAVAIVAMQLTKTTHPPAGATALLPIVDSTINRLRWNFLSAILLSSTLLVAVAMLTNNVVRRYPLFWWSPATTPTALPKKEEAIGDVLPVTNVPVETAAR</sequence>
<dbReference type="InterPro" id="IPR007065">
    <property type="entry name" value="HPP"/>
</dbReference>
<feature type="transmembrane region" description="Helical" evidence="1">
    <location>
        <begin position="28"/>
        <end position="49"/>
    </location>
</feature>
<dbReference type="AlphaFoldDB" id="A0A166ULV0"/>
<dbReference type="EMBL" id="AZGY01000001">
    <property type="protein sequence ID" value="OAA32699.1"/>
    <property type="molecule type" value="Genomic_DNA"/>
</dbReference>